<proteinExistence type="predicted"/>
<sequence length="493" mass="54773">MDEEESAPFGTEEHTPPAQDVKAVGEEISPSAGDAESPPTEVPNGTRANDGEADPLSLDPEPLVEEDPSTEDEPELRRRFATHRLEVDPGSQFPRITLRYLPKVPAVANKPRLNPAKREWGGAKESPGEKRRRSRHRRRRAARGERRRSGGHRRPSSEGASSSATKRLRMETEKPKGSQRCVPRSPRERQEGPPQLGKDNRRYQIASQRGHPEPWPIPIAVCQMVVEEHHLSTKDAGNSAVSPTRAEVPNETFPKESEKEWLDDEDEMPALVPIARAETPDTIARRELEDAWFGQEGKAPSRKGSFTVHQEGRDEVWSEEEDAVVTASSPKLSSPTQDSSPMALKSPTESELWDDIVDLFDGIDRWDTSLDSVLEEEPDTEVDTVARSADVRVTPESHPKKPDTEVEAIAHSAEVGVKPEGRVEEPVPDSSPSGWKVFPLGTPLSSGVVDLIAREARIRRFRCRRTRFHVSDGESEYSVTLNAKGDVTITCPK</sequence>
<protein>
    <submittedName>
        <fullName evidence="2">Uncharacterized protein</fullName>
    </submittedName>
</protein>
<dbReference type="EMBL" id="CH940668">
    <property type="protein sequence ID" value="KRF82524.1"/>
    <property type="molecule type" value="Genomic_DNA"/>
</dbReference>
<feature type="compositionally biased region" description="Basic and acidic residues" evidence="1">
    <location>
        <begin position="116"/>
        <end position="129"/>
    </location>
</feature>
<feature type="compositionally biased region" description="Acidic residues" evidence="1">
    <location>
        <begin position="62"/>
        <end position="74"/>
    </location>
</feature>
<feature type="region of interest" description="Disordered" evidence="1">
    <location>
        <begin position="233"/>
        <end position="265"/>
    </location>
</feature>
<dbReference type="AlphaFoldDB" id="A0A0Q9WD00"/>
<evidence type="ECO:0000313" key="3">
    <source>
        <dbReference type="Proteomes" id="UP000008792"/>
    </source>
</evidence>
<reference evidence="2 3" key="1">
    <citation type="journal article" date="2007" name="Nature">
        <title>Evolution of genes and genomes on the Drosophila phylogeny.</title>
        <authorList>
            <consortium name="Drosophila 12 Genomes Consortium"/>
            <person name="Clark A.G."/>
            <person name="Eisen M.B."/>
            <person name="Smith D.R."/>
            <person name="Bergman C.M."/>
            <person name="Oliver B."/>
            <person name="Markow T.A."/>
            <person name="Kaufman T.C."/>
            <person name="Kellis M."/>
            <person name="Gelbart W."/>
            <person name="Iyer V.N."/>
            <person name="Pollard D.A."/>
            <person name="Sackton T.B."/>
            <person name="Larracuente A.M."/>
            <person name="Singh N.D."/>
            <person name="Abad J.P."/>
            <person name="Abt D.N."/>
            <person name="Adryan B."/>
            <person name="Aguade M."/>
            <person name="Akashi H."/>
            <person name="Anderson W.W."/>
            <person name="Aquadro C.F."/>
            <person name="Ardell D.H."/>
            <person name="Arguello R."/>
            <person name="Artieri C.G."/>
            <person name="Barbash D.A."/>
            <person name="Barker D."/>
            <person name="Barsanti P."/>
            <person name="Batterham P."/>
            <person name="Batzoglou S."/>
            <person name="Begun D."/>
            <person name="Bhutkar A."/>
            <person name="Blanco E."/>
            <person name="Bosak S.A."/>
            <person name="Bradley R.K."/>
            <person name="Brand A.D."/>
            <person name="Brent M.R."/>
            <person name="Brooks A.N."/>
            <person name="Brown R.H."/>
            <person name="Butlin R.K."/>
            <person name="Caggese C."/>
            <person name="Calvi B.R."/>
            <person name="Bernardo de Carvalho A."/>
            <person name="Caspi A."/>
            <person name="Castrezana S."/>
            <person name="Celniker S.E."/>
            <person name="Chang J.L."/>
            <person name="Chapple C."/>
            <person name="Chatterji S."/>
            <person name="Chinwalla A."/>
            <person name="Civetta A."/>
            <person name="Clifton S.W."/>
            <person name="Comeron J.M."/>
            <person name="Costello J.C."/>
            <person name="Coyne J.A."/>
            <person name="Daub J."/>
            <person name="David R.G."/>
            <person name="Delcher A.L."/>
            <person name="Delehaunty K."/>
            <person name="Do C.B."/>
            <person name="Ebling H."/>
            <person name="Edwards K."/>
            <person name="Eickbush T."/>
            <person name="Evans J.D."/>
            <person name="Filipski A."/>
            <person name="Findeiss S."/>
            <person name="Freyhult E."/>
            <person name="Fulton L."/>
            <person name="Fulton R."/>
            <person name="Garcia A.C."/>
            <person name="Gardiner A."/>
            <person name="Garfield D.A."/>
            <person name="Garvin B.E."/>
            <person name="Gibson G."/>
            <person name="Gilbert D."/>
            <person name="Gnerre S."/>
            <person name="Godfrey J."/>
            <person name="Good R."/>
            <person name="Gotea V."/>
            <person name="Gravely B."/>
            <person name="Greenberg A.J."/>
            <person name="Griffiths-Jones S."/>
            <person name="Gross S."/>
            <person name="Guigo R."/>
            <person name="Gustafson E.A."/>
            <person name="Haerty W."/>
            <person name="Hahn M.W."/>
            <person name="Halligan D.L."/>
            <person name="Halpern A.L."/>
            <person name="Halter G.M."/>
            <person name="Han M.V."/>
            <person name="Heger A."/>
            <person name="Hillier L."/>
            <person name="Hinrichs A.S."/>
            <person name="Holmes I."/>
            <person name="Hoskins R.A."/>
            <person name="Hubisz M.J."/>
            <person name="Hultmark D."/>
            <person name="Huntley M.A."/>
            <person name="Jaffe D.B."/>
            <person name="Jagadeeshan S."/>
            <person name="Jeck W.R."/>
            <person name="Johnson J."/>
            <person name="Jones C.D."/>
            <person name="Jordan W.C."/>
            <person name="Karpen G.H."/>
            <person name="Kataoka E."/>
            <person name="Keightley P.D."/>
            <person name="Kheradpour P."/>
            <person name="Kirkness E.F."/>
            <person name="Koerich L.B."/>
            <person name="Kristiansen K."/>
            <person name="Kudrna D."/>
            <person name="Kulathinal R.J."/>
            <person name="Kumar S."/>
            <person name="Kwok R."/>
            <person name="Lander E."/>
            <person name="Langley C.H."/>
            <person name="Lapoint R."/>
            <person name="Lazzaro B.P."/>
            <person name="Lee S.J."/>
            <person name="Levesque L."/>
            <person name="Li R."/>
            <person name="Lin C.F."/>
            <person name="Lin M.F."/>
            <person name="Lindblad-Toh K."/>
            <person name="Llopart A."/>
            <person name="Long M."/>
            <person name="Low L."/>
            <person name="Lozovsky E."/>
            <person name="Lu J."/>
            <person name="Luo M."/>
            <person name="Machado C.A."/>
            <person name="Makalowski W."/>
            <person name="Marzo M."/>
            <person name="Matsuda M."/>
            <person name="Matzkin L."/>
            <person name="McAllister B."/>
            <person name="McBride C.S."/>
            <person name="McKernan B."/>
            <person name="McKernan K."/>
            <person name="Mendez-Lago M."/>
            <person name="Minx P."/>
            <person name="Mollenhauer M.U."/>
            <person name="Montooth K."/>
            <person name="Mount S.M."/>
            <person name="Mu X."/>
            <person name="Myers E."/>
            <person name="Negre B."/>
            <person name="Newfeld S."/>
            <person name="Nielsen R."/>
            <person name="Noor M.A."/>
            <person name="O'Grady P."/>
            <person name="Pachter L."/>
            <person name="Papaceit M."/>
            <person name="Parisi M.J."/>
            <person name="Parisi M."/>
            <person name="Parts L."/>
            <person name="Pedersen J.S."/>
            <person name="Pesole G."/>
            <person name="Phillippy A.M."/>
            <person name="Ponting C.P."/>
            <person name="Pop M."/>
            <person name="Porcelli D."/>
            <person name="Powell J.R."/>
            <person name="Prohaska S."/>
            <person name="Pruitt K."/>
            <person name="Puig M."/>
            <person name="Quesneville H."/>
            <person name="Ram K.R."/>
            <person name="Rand D."/>
            <person name="Rasmussen M.D."/>
            <person name="Reed L.K."/>
            <person name="Reenan R."/>
            <person name="Reily A."/>
            <person name="Remington K.A."/>
            <person name="Rieger T.T."/>
            <person name="Ritchie M.G."/>
            <person name="Robin C."/>
            <person name="Rogers Y.H."/>
            <person name="Rohde C."/>
            <person name="Rozas J."/>
            <person name="Rubenfield M.J."/>
            <person name="Ruiz A."/>
            <person name="Russo S."/>
            <person name="Salzberg S.L."/>
            <person name="Sanchez-Gracia A."/>
            <person name="Saranga D.J."/>
            <person name="Sato H."/>
            <person name="Schaeffer S.W."/>
            <person name="Schatz M.C."/>
            <person name="Schlenke T."/>
            <person name="Schwartz R."/>
            <person name="Segarra C."/>
            <person name="Singh R.S."/>
            <person name="Sirot L."/>
            <person name="Sirota M."/>
            <person name="Sisneros N.B."/>
            <person name="Smith C.D."/>
            <person name="Smith T.F."/>
            <person name="Spieth J."/>
            <person name="Stage D.E."/>
            <person name="Stark A."/>
            <person name="Stephan W."/>
            <person name="Strausberg R.L."/>
            <person name="Strempel S."/>
            <person name="Sturgill D."/>
            <person name="Sutton G."/>
            <person name="Sutton G.G."/>
            <person name="Tao W."/>
            <person name="Teichmann S."/>
            <person name="Tobari Y.N."/>
            <person name="Tomimura Y."/>
            <person name="Tsolas J.M."/>
            <person name="Valente V.L."/>
            <person name="Venter E."/>
            <person name="Venter J.C."/>
            <person name="Vicario S."/>
            <person name="Vieira F.G."/>
            <person name="Vilella A.J."/>
            <person name="Villasante A."/>
            <person name="Walenz B."/>
            <person name="Wang J."/>
            <person name="Wasserman M."/>
            <person name="Watts T."/>
            <person name="Wilson D."/>
            <person name="Wilson R.K."/>
            <person name="Wing R.A."/>
            <person name="Wolfner M.F."/>
            <person name="Wong A."/>
            <person name="Wong G.K."/>
            <person name="Wu C.I."/>
            <person name="Wu G."/>
            <person name="Yamamoto D."/>
            <person name="Yang H.P."/>
            <person name="Yang S.P."/>
            <person name="Yorke J.A."/>
            <person name="Yoshida K."/>
            <person name="Zdobnov E."/>
            <person name="Zhang P."/>
            <person name="Zhang Y."/>
            <person name="Zimin A.V."/>
            <person name="Baldwin J."/>
            <person name="Abdouelleil A."/>
            <person name="Abdulkadir J."/>
            <person name="Abebe A."/>
            <person name="Abera B."/>
            <person name="Abreu J."/>
            <person name="Acer S.C."/>
            <person name="Aftuck L."/>
            <person name="Alexander A."/>
            <person name="An P."/>
            <person name="Anderson E."/>
            <person name="Anderson S."/>
            <person name="Arachi H."/>
            <person name="Azer M."/>
            <person name="Bachantsang P."/>
            <person name="Barry A."/>
            <person name="Bayul T."/>
            <person name="Berlin A."/>
            <person name="Bessette D."/>
            <person name="Bloom T."/>
            <person name="Blye J."/>
            <person name="Boguslavskiy L."/>
            <person name="Bonnet C."/>
            <person name="Boukhgalter B."/>
            <person name="Bourzgui I."/>
            <person name="Brown A."/>
            <person name="Cahill P."/>
            <person name="Channer S."/>
            <person name="Cheshatsang Y."/>
            <person name="Chuda L."/>
            <person name="Citroen M."/>
            <person name="Collymore A."/>
            <person name="Cooke P."/>
            <person name="Costello M."/>
            <person name="D'Aco K."/>
            <person name="Daza R."/>
            <person name="De Haan G."/>
            <person name="DeGray S."/>
            <person name="DeMaso C."/>
            <person name="Dhargay N."/>
            <person name="Dooley K."/>
            <person name="Dooley E."/>
            <person name="Doricent M."/>
            <person name="Dorje P."/>
            <person name="Dorjee K."/>
            <person name="Dupes A."/>
            <person name="Elong R."/>
            <person name="Falk J."/>
            <person name="Farina A."/>
            <person name="Faro S."/>
            <person name="Ferguson D."/>
            <person name="Fisher S."/>
            <person name="Foley C.D."/>
            <person name="Franke A."/>
            <person name="Friedrich D."/>
            <person name="Gadbois L."/>
            <person name="Gearin G."/>
            <person name="Gearin C.R."/>
            <person name="Giannoukos G."/>
            <person name="Goode T."/>
            <person name="Graham J."/>
            <person name="Grandbois E."/>
            <person name="Grewal S."/>
            <person name="Gyaltsen K."/>
            <person name="Hafez N."/>
            <person name="Hagos B."/>
            <person name="Hall J."/>
            <person name="Henson C."/>
            <person name="Hollinger A."/>
            <person name="Honan T."/>
            <person name="Huard M.D."/>
            <person name="Hughes L."/>
            <person name="Hurhula B."/>
            <person name="Husby M.E."/>
            <person name="Kamat A."/>
            <person name="Kanga B."/>
            <person name="Kashin S."/>
            <person name="Khazanovich D."/>
            <person name="Kisner P."/>
            <person name="Lance K."/>
            <person name="Lara M."/>
            <person name="Lee W."/>
            <person name="Lennon N."/>
            <person name="Letendre F."/>
            <person name="LeVine R."/>
            <person name="Lipovsky A."/>
            <person name="Liu X."/>
            <person name="Liu J."/>
            <person name="Liu S."/>
            <person name="Lokyitsang T."/>
            <person name="Lokyitsang Y."/>
            <person name="Lubonja R."/>
            <person name="Lui A."/>
            <person name="MacDonald P."/>
            <person name="Magnisalis V."/>
            <person name="Maru K."/>
            <person name="Matthews C."/>
            <person name="McCusker W."/>
            <person name="McDonough S."/>
            <person name="Mehta T."/>
            <person name="Meldrim J."/>
            <person name="Meneus L."/>
            <person name="Mihai O."/>
            <person name="Mihalev A."/>
            <person name="Mihova T."/>
            <person name="Mittelman R."/>
            <person name="Mlenga V."/>
            <person name="Montmayeur A."/>
            <person name="Mulrain L."/>
            <person name="Navidi A."/>
            <person name="Naylor J."/>
            <person name="Negash T."/>
            <person name="Nguyen T."/>
            <person name="Nguyen N."/>
            <person name="Nicol R."/>
            <person name="Norbu C."/>
            <person name="Norbu N."/>
            <person name="Novod N."/>
            <person name="O'Neill B."/>
            <person name="Osman S."/>
            <person name="Markiewicz E."/>
            <person name="Oyono O.L."/>
            <person name="Patti C."/>
            <person name="Phunkhang P."/>
            <person name="Pierre F."/>
            <person name="Priest M."/>
            <person name="Raghuraman S."/>
            <person name="Rege F."/>
            <person name="Reyes R."/>
            <person name="Rise C."/>
            <person name="Rogov P."/>
            <person name="Ross K."/>
            <person name="Ryan E."/>
            <person name="Settipalli S."/>
            <person name="Shea T."/>
            <person name="Sherpa N."/>
            <person name="Shi L."/>
            <person name="Shih D."/>
            <person name="Sparrow T."/>
            <person name="Spaulding J."/>
            <person name="Stalker J."/>
            <person name="Stange-Thomann N."/>
            <person name="Stavropoulos S."/>
            <person name="Stone C."/>
            <person name="Strader C."/>
            <person name="Tesfaye S."/>
            <person name="Thomson T."/>
            <person name="Thoulutsang Y."/>
            <person name="Thoulutsang D."/>
            <person name="Topham K."/>
            <person name="Topping I."/>
            <person name="Tsamla T."/>
            <person name="Vassiliev H."/>
            <person name="Vo A."/>
            <person name="Wangchuk T."/>
            <person name="Wangdi T."/>
            <person name="Weiand M."/>
            <person name="Wilkinson J."/>
            <person name="Wilson A."/>
            <person name="Yadav S."/>
            <person name="Young G."/>
            <person name="Yu Q."/>
            <person name="Zembek L."/>
            <person name="Zhong D."/>
            <person name="Zimmer A."/>
            <person name="Zwirko Z."/>
            <person name="Jaffe D.B."/>
            <person name="Alvarez P."/>
            <person name="Brockman W."/>
            <person name="Butler J."/>
            <person name="Chin C."/>
            <person name="Gnerre S."/>
            <person name="Grabherr M."/>
            <person name="Kleber M."/>
            <person name="Mauceli E."/>
            <person name="MacCallum I."/>
        </authorList>
    </citation>
    <scope>NUCLEOTIDE SEQUENCE [LARGE SCALE GENOMIC DNA]</scope>
    <source>
        <strain evidence="3">Tucson 15010-1051.87</strain>
    </source>
</reference>
<feature type="compositionally biased region" description="Polar residues" evidence="1">
    <location>
        <begin position="326"/>
        <end position="340"/>
    </location>
</feature>
<dbReference type="Proteomes" id="UP000008792">
    <property type="component" value="Unassembled WGS sequence"/>
</dbReference>
<feature type="compositionally biased region" description="Basic and acidic residues" evidence="1">
    <location>
        <begin position="75"/>
        <end position="87"/>
    </location>
</feature>
<evidence type="ECO:0000256" key="1">
    <source>
        <dbReference type="SAM" id="MobiDB-lite"/>
    </source>
</evidence>
<feature type="compositionally biased region" description="Basic residues" evidence="1">
    <location>
        <begin position="130"/>
        <end position="141"/>
    </location>
</feature>
<organism evidence="2 3">
    <name type="scientific">Drosophila virilis</name>
    <name type="common">Fruit fly</name>
    <dbReference type="NCBI Taxonomy" id="7244"/>
    <lineage>
        <taxon>Eukaryota</taxon>
        <taxon>Metazoa</taxon>
        <taxon>Ecdysozoa</taxon>
        <taxon>Arthropoda</taxon>
        <taxon>Hexapoda</taxon>
        <taxon>Insecta</taxon>
        <taxon>Pterygota</taxon>
        <taxon>Neoptera</taxon>
        <taxon>Endopterygota</taxon>
        <taxon>Diptera</taxon>
        <taxon>Brachycera</taxon>
        <taxon>Muscomorpha</taxon>
        <taxon>Ephydroidea</taxon>
        <taxon>Drosophilidae</taxon>
        <taxon>Drosophila</taxon>
    </lineage>
</organism>
<feature type="region of interest" description="Disordered" evidence="1">
    <location>
        <begin position="1"/>
        <end position="215"/>
    </location>
</feature>
<keyword evidence="3" id="KW-1185">Reference proteome</keyword>
<feature type="region of interest" description="Disordered" evidence="1">
    <location>
        <begin position="291"/>
        <end position="349"/>
    </location>
</feature>
<dbReference type="InParanoid" id="A0A0Q9WD00"/>
<gene>
    <name evidence="2" type="primary">Dvir\GJ27144</name>
    <name evidence="2" type="ORF">Dvir_GJ27144</name>
</gene>
<accession>A0A0Q9WD00</accession>
<name>A0A0Q9WD00_DROVI</name>
<evidence type="ECO:0000313" key="2">
    <source>
        <dbReference type="EMBL" id="KRF82524.1"/>
    </source>
</evidence>